<evidence type="ECO:0008006" key="3">
    <source>
        <dbReference type="Google" id="ProtNLM"/>
    </source>
</evidence>
<evidence type="ECO:0000313" key="1">
    <source>
        <dbReference type="EMBL" id="CAH3044846.1"/>
    </source>
</evidence>
<dbReference type="PANTHER" id="PTHR35450:SF2">
    <property type="entry name" value="REVERSE TRANSCRIPTASE DOMAIN-CONTAINING PROTEIN"/>
    <property type="match status" value="1"/>
</dbReference>
<accession>A0ABN8N7U8</accession>
<keyword evidence="2" id="KW-1185">Reference proteome</keyword>
<protein>
    <recommendedName>
        <fullName evidence="3">Reverse transcriptase zinc-binding domain-containing protein</fullName>
    </recommendedName>
</protein>
<dbReference type="Proteomes" id="UP001159405">
    <property type="component" value="Unassembled WGS sequence"/>
</dbReference>
<gene>
    <name evidence="1" type="ORF">PLOB_00004500</name>
</gene>
<dbReference type="PANTHER" id="PTHR35450">
    <property type="entry name" value="REVERSE TRANSCRIPTASE DOMAIN-CONTAINING PROTEIN"/>
    <property type="match status" value="1"/>
</dbReference>
<organism evidence="1 2">
    <name type="scientific">Porites lobata</name>
    <dbReference type="NCBI Taxonomy" id="104759"/>
    <lineage>
        <taxon>Eukaryota</taxon>
        <taxon>Metazoa</taxon>
        <taxon>Cnidaria</taxon>
        <taxon>Anthozoa</taxon>
        <taxon>Hexacorallia</taxon>
        <taxon>Scleractinia</taxon>
        <taxon>Fungiina</taxon>
        <taxon>Poritidae</taxon>
        <taxon>Porites</taxon>
    </lineage>
</organism>
<sequence>MTNQWLKRAGFKPETEGFIINAHDQAIKSNYYSSNCKILKDDPMCRICGQFQETIDHIVAWCPELAKTEYLHRHNKAKTYTGTYKHTYFIVTYPKGLFRNKEMNIDTNQKWYEHEPQTVTEKDNITILWDMPIQTYLEIKANRPDIVIKNKQEKNCLLIDVSIN</sequence>
<proteinExistence type="predicted"/>
<dbReference type="EMBL" id="CALNXK010000012">
    <property type="protein sequence ID" value="CAH3044846.1"/>
    <property type="molecule type" value="Genomic_DNA"/>
</dbReference>
<evidence type="ECO:0000313" key="2">
    <source>
        <dbReference type="Proteomes" id="UP001159405"/>
    </source>
</evidence>
<reference evidence="1 2" key="1">
    <citation type="submission" date="2022-05" db="EMBL/GenBank/DDBJ databases">
        <authorList>
            <consortium name="Genoscope - CEA"/>
            <person name="William W."/>
        </authorList>
    </citation>
    <scope>NUCLEOTIDE SEQUENCE [LARGE SCALE GENOMIC DNA]</scope>
</reference>
<comment type="caution">
    <text evidence="1">The sequence shown here is derived from an EMBL/GenBank/DDBJ whole genome shotgun (WGS) entry which is preliminary data.</text>
</comment>
<name>A0ABN8N7U8_9CNID</name>